<keyword evidence="10" id="KW-1185">Reference proteome</keyword>
<dbReference type="EMBL" id="NJHN03000095">
    <property type="protein sequence ID" value="KAH9416170.1"/>
    <property type="molecule type" value="Genomic_DNA"/>
</dbReference>
<reference evidence="9 10" key="2">
    <citation type="journal article" date="2022" name="Mol. Biol. Evol.">
        <title>Comparative Genomics Reveals Insights into the Divergent Evolution of Astigmatic Mites and Household Pest Adaptations.</title>
        <authorList>
            <person name="Xiong Q."/>
            <person name="Wan A.T."/>
            <person name="Liu X."/>
            <person name="Fung C.S."/>
            <person name="Xiao X."/>
            <person name="Malainual N."/>
            <person name="Hou J."/>
            <person name="Wang L."/>
            <person name="Wang M."/>
            <person name="Yang K.Y."/>
            <person name="Cui Y."/>
            <person name="Leung E.L."/>
            <person name="Nong W."/>
            <person name="Shin S.K."/>
            <person name="Au S.W."/>
            <person name="Jeong K.Y."/>
            <person name="Chew F.T."/>
            <person name="Hui J.H."/>
            <person name="Leung T.F."/>
            <person name="Tungtrongchitr A."/>
            <person name="Zhong N."/>
            <person name="Liu Z."/>
            <person name="Tsui S.K."/>
        </authorList>
    </citation>
    <scope>NUCLEOTIDE SEQUENCE [LARGE SCALE GENOMIC DNA]</scope>
    <source>
        <strain evidence="9">Derp</strain>
    </source>
</reference>
<gene>
    <name evidence="9" type="primary">ANAPC5</name>
    <name evidence="9" type="ORF">DERP_000667</name>
</gene>
<keyword evidence="3" id="KW-0132">Cell division</keyword>
<feature type="domain" description="Anaphase-promoting complex subunit 5" evidence="8">
    <location>
        <begin position="668"/>
        <end position="725"/>
    </location>
</feature>
<accession>A0ABQ8J0Z4</accession>
<evidence type="ECO:0000256" key="4">
    <source>
        <dbReference type="ARBA" id="ARBA00022776"/>
    </source>
</evidence>
<comment type="caution">
    <text evidence="9">The sequence shown here is derived from an EMBL/GenBank/DDBJ whole genome shotgun (WGS) entry which is preliminary data.</text>
</comment>
<evidence type="ECO:0000256" key="1">
    <source>
        <dbReference type="ARBA" id="ARBA00007450"/>
    </source>
</evidence>
<feature type="region of interest" description="Disordered" evidence="7">
    <location>
        <begin position="1057"/>
        <end position="1081"/>
    </location>
</feature>
<evidence type="ECO:0000259" key="8">
    <source>
        <dbReference type="Pfam" id="PF12862"/>
    </source>
</evidence>
<evidence type="ECO:0000313" key="9">
    <source>
        <dbReference type="EMBL" id="KAH9416170.1"/>
    </source>
</evidence>
<evidence type="ECO:0000256" key="3">
    <source>
        <dbReference type="ARBA" id="ARBA00022618"/>
    </source>
</evidence>
<evidence type="ECO:0000256" key="7">
    <source>
        <dbReference type="SAM" id="MobiDB-lite"/>
    </source>
</evidence>
<feature type="region of interest" description="Disordered" evidence="7">
    <location>
        <begin position="196"/>
        <end position="221"/>
    </location>
</feature>
<evidence type="ECO:0000256" key="6">
    <source>
        <dbReference type="ARBA" id="ARBA00023306"/>
    </source>
</evidence>
<feature type="compositionally biased region" description="Polar residues" evidence="7">
    <location>
        <begin position="276"/>
        <end position="288"/>
    </location>
</feature>
<proteinExistence type="inferred from homology"/>
<dbReference type="Proteomes" id="UP000887458">
    <property type="component" value="Unassembled WGS sequence"/>
</dbReference>
<dbReference type="InterPro" id="IPR026000">
    <property type="entry name" value="Apc5_dom"/>
</dbReference>
<dbReference type="InterPro" id="IPR037679">
    <property type="entry name" value="Apc5"/>
</dbReference>
<keyword evidence="4" id="KW-0498">Mitosis</keyword>
<dbReference type="PANTHER" id="PTHR12830">
    <property type="entry name" value="ANAPHASE-PROMOTING COMPLEX SUBUNIT 5"/>
    <property type="match status" value="1"/>
</dbReference>
<feature type="region of interest" description="Disordered" evidence="7">
    <location>
        <begin position="626"/>
        <end position="656"/>
    </location>
</feature>
<keyword evidence="6" id="KW-0131">Cell cycle</keyword>
<feature type="compositionally biased region" description="Basic and acidic residues" evidence="7">
    <location>
        <begin position="202"/>
        <end position="220"/>
    </location>
</feature>
<dbReference type="Pfam" id="PF12862">
    <property type="entry name" value="ANAPC5"/>
    <property type="match status" value="2"/>
</dbReference>
<feature type="compositionally biased region" description="Polar residues" evidence="7">
    <location>
        <begin position="644"/>
        <end position="656"/>
    </location>
</feature>
<reference evidence="9 10" key="1">
    <citation type="journal article" date="2018" name="J. Allergy Clin. Immunol.">
        <title>High-quality assembly of Dermatophagoides pteronyssinus genome and transcriptome reveals a wide range of novel allergens.</title>
        <authorList>
            <person name="Liu X.Y."/>
            <person name="Yang K.Y."/>
            <person name="Wang M.Q."/>
            <person name="Kwok J.S."/>
            <person name="Zeng X."/>
            <person name="Yang Z."/>
            <person name="Xiao X.J."/>
            <person name="Lau C.P."/>
            <person name="Li Y."/>
            <person name="Huang Z.M."/>
            <person name="Ba J.G."/>
            <person name="Yim A.K."/>
            <person name="Ouyang C.Y."/>
            <person name="Ngai S.M."/>
            <person name="Chan T.F."/>
            <person name="Leung E.L."/>
            <person name="Liu L."/>
            <person name="Liu Z.G."/>
            <person name="Tsui S.K."/>
        </authorList>
    </citation>
    <scope>NUCLEOTIDE SEQUENCE [LARGE SCALE GENOMIC DNA]</scope>
    <source>
        <strain evidence="9">Derp</strain>
    </source>
</reference>
<keyword evidence="5" id="KW-0833">Ubl conjugation pathway</keyword>
<comment type="similarity">
    <text evidence="1">Belongs to the APC5 family.</text>
</comment>
<feature type="region of interest" description="Disordered" evidence="7">
    <location>
        <begin position="372"/>
        <end position="391"/>
    </location>
</feature>
<feature type="region of interest" description="Disordered" evidence="7">
    <location>
        <begin position="261"/>
        <end position="300"/>
    </location>
</feature>
<evidence type="ECO:0000313" key="10">
    <source>
        <dbReference type="Proteomes" id="UP000887458"/>
    </source>
</evidence>
<name>A0ABQ8J0Z4_DERPT</name>
<organism evidence="9 10">
    <name type="scientific">Dermatophagoides pteronyssinus</name>
    <name type="common">European house dust mite</name>
    <dbReference type="NCBI Taxonomy" id="6956"/>
    <lineage>
        <taxon>Eukaryota</taxon>
        <taxon>Metazoa</taxon>
        <taxon>Ecdysozoa</taxon>
        <taxon>Arthropoda</taxon>
        <taxon>Chelicerata</taxon>
        <taxon>Arachnida</taxon>
        <taxon>Acari</taxon>
        <taxon>Acariformes</taxon>
        <taxon>Sarcoptiformes</taxon>
        <taxon>Astigmata</taxon>
        <taxon>Psoroptidia</taxon>
        <taxon>Analgoidea</taxon>
        <taxon>Pyroglyphidae</taxon>
        <taxon>Dermatophagoidinae</taxon>
        <taxon>Dermatophagoides</taxon>
    </lineage>
</organism>
<protein>
    <recommendedName>
        <fullName evidence="2">Anaphase-promoting complex subunit 5</fullName>
    </recommendedName>
</protein>
<dbReference type="PANTHER" id="PTHR12830:SF9">
    <property type="entry name" value="ANAPHASE-PROMOTING COMPLEX SUBUNIT 5"/>
    <property type="match status" value="1"/>
</dbReference>
<feature type="domain" description="Anaphase-promoting complex subunit 5" evidence="8">
    <location>
        <begin position="556"/>
        <end position="582"/>
    </location>
</feature>
<evidence type="ECO:0000256" key="2">
    <source>
        <dbReference type="ARBA" id="ARBA00016066"/>
    </source>
</evidence>
<evidence type="ECO:0000256" key="5">
    <source>
        <dbReference type="ARBA" id="ARBA00022786"/>
    </source>
</evidence>
<sequence>MDFSQFILNESYTLSPYKICVANFICSYLEYRQSHEMSPIESSKSSSSSTLDVNAHGYLSYKLIMSMDCSFEELLFRIENNDCYRSKIAGEVLQIFHKELNRLRRSDIKYFYDFFDKVRLLAQKKFFKNRIKLLDELCDQDHSAAGGFSHNQIHKMSLIGIFLRKLMIYYERLSYCETSTLFDQLQNYLLVTDDNNNGQNDESEKQHCDQKQSNKSDHQNSKLLNNLIHIESKLKTNKAKHNEIFVKHLLELIEKVRSKPIDSTATNNDNNDNVNEQQSLQKTEYTLSSKRKLSDENSGNTFKSLDISMDIDDSMMTPSSNKRSIVISNQQQQQSSIPMDLDITLNDDMDTDMSSIDRTVFDSTNGQKSSLISNSNTTIADDDNDDDGKMKKVSKKINHHNVYDTFEHYIVKQIYKIQYNEKLALTPQQVMQYLREKFTKDNMFYYNRFITYNYLANLNLIRGFEGQTGQTDQPSLLNGNSMLQALDNNRSNNNNMNGTNFNGGIMVATPGGGGGNATGLYVPPIATTSAPITVDSLNKKYRSLFRSINFFNDIEYLKFINALRVNNFTMARKAFFDYFDLKKPSFEPDPKYITNSLTNPSNTSIRNGSIGNGVHHPNGANIPRGMIDGPSNHPGGHQHGNLGFRNQRNGNDSGNNAIDSVSGRNLMYSSSNYCWSSLNLAMMYYHFKYYRLAYDALVDCLSLAREKCDERCLQYTMLWILQISQHLDHSKPIAIEHLNLCSESETNHYLRKKKMNKVYADLDLMENIIGLILTNPLTLPYILAKTFLHFQRLQYLKPGPLLSEQLSLSDVQLDGPMICSNNHQRSPFLPQSIYLAIKYRLFDVLGEQFSMISAIFNAYGGTHLASTYAKLWLRMDVIETIMEERIFRLDESTPIAIRNMAHYLWFVRGDFQQAIDLINCFRKHFSSYNQYAKKIMEQALIEIMFDYNLNIGHWNAATKCLNAIRRLDRTRSYLMLVRLRYRQNEPITALECLDMIIPYVPGGGGTFKQTQMTSESQTFKLSGTTYLRQNLFQSSVSNSAAVVDDYQQEEDHVILKTTNKKPTNDQTSQQQIDSNNSKPISMGSFYSKNLNYYERIQPPPPEELESENERKLVPELDPYTTIECHLIRGTILQDLSILFECVAQSLIHGFKQLECRSLIQIARIQSEQYGQHNDAAEIMESLMHRILSQSTIKDLAESMFVYASILYQINRQQSKEKNRLSSSSSANEYRSIMKRLSVNDGYDNNNHSILDPASKLIKRSIILWQYINDRQRLLDSLRQAALIENDRQNFVGRNFFSKRARQIRQNPFHK</sequence>